<proteinExistence type="predicted"/>
<dbReference type="Pfam" id="PF16555">
    <property type="entry name" value="GramPos_pilinD1"/>
    <property type="match status" value="1"/>
</dbReference>
<feature type="transmembrane region" description="Helical" evidence="1">
    <location>
        <begin position="467"/>
        <end position="488"/>
    </location>
</feature>
<dbReference type="RefSeq" id="WP_167264483.1">
    <property type="nucleotide sequence ID" value="NZ_BAAAVO010000009.1"/>
</dbReference>
<dbReference type="InterPro" id="IPR026466">
    <property type="entry name" value="Fim_isopep_form_D2_dom"/>
</dbReference>
<evidence type="ECO:0000313" key="6">
    <source>
        <dbReference type="Proteomes" id="UP000802392"/>
    </source>
</evidence>
<evidence type="ECO:0000259" key="4">
    <source>
        <dbReference type="Pfam" id="PF17802"/>
    </source>
</evidence>
<dbReference type="EMBL" id="JAAOZD010000002">
    <property type="protein sequence ID" value="NIJ00683.1"/>
    <property type="molecule type" value="Genomic_DNA"/>
</dbReference>
<accession>A0ABX0TDS6</accession>
<keyword evidence="1" id="KW-0812">Transmembrane</keyword>
<keyword evidence="2" id="KW-0732">Signal</keyword>
<dbReference type="InterPro" id="IPR013783">
    <property type="entry name" value="Ig-like_fold"/>
</dbReference>
<dbReference type="NCBIfam" id="TIGR04226">
    <property type="entry name" value="RrgB_K2N_iso_D2"/>
    <property type="match status" value="1"/>
</dbReference>
<dbReference type="Gene3D" id="2.60.40.10">
    <property type="entry name" value="Immunoglobulins"/>
    <property type="match status" value="2"/>
</dbReference>
<organism evidence="5 6">
    <name type="scientific">Paenarthrobacter ilicis</name>
    <dbReference type="NCBI Taxonomy" id="43665"/>
    <lineage>
        <taxon>Bacteria</taxon>
        <taxon>Bacillati</taxon>
        <taxon>Actinomycetota</taxon>
        <taxon>Actinomycetes</taxon>
        <taxon>Micrococcales</taxon>
        <taxon>Micrococcaceae</taxon>
        <taxon>Paenarthrobacter</taxon>
    </lineage>
</organism>
<dbReference type="InterPro" id="IPR032364">
    <property type="entry name" value="GramPos_pilinD1_N"/>
</dbReference>
<feature type="domain" description="Gram-positive pilin subunit D1 N-terminal" evidence="3">
    <location>
        <begin position="56"/>
        <end position="187"/>
    </location>
</feature>
<evidence type="ECO:0000259" key="3">
    <source>
        <dbReference type="Pfam" id="PF16555"/>
    </source>
</evidence>
<dbReference type="Pfam" id="PF17802">
    <property type="entry name" value="SpaA"/>
    <property type="match status" value="1"/>
</dbReference>
<keyword evidence="6" id="KW-1185">Reference proteome</keyword>
<protein>
    <submittedName>
        <fullName evidence="5">Fimbrial isopeptide formation D2 family protein/LPXTG-motif cell wall-anchored protein</fullName>
    </submittedName>
</protein>
<dbReference type="Proteomes" id="UP000802392">
    <property type="component" value="Unassembled WGS sequence"/>
</dbReference>
<feature type="domain" description="SpaA-like prealbumin fold" evidence="4">
    <location>
        <begin position="357"/>
        <end position="429"/>
    </location>
</feature>
<keyword evidence="1" id="KW-1133">Transmembrane helix</keyword>
<name>A0ABX0TDS6_9MICC</name>
<dbReference type="NCBIfam" id="NF033902">
    <property type="entry name" value="iso_D2_wall_anc"/>
    <property type="match status" value="1"/>
</dbReference>
<feature type="signal peptide" evidence="2">
    <location>
        <begin position="1"/>
        <end position="32"/>
    </location>
</feature>
<dbReference type="NCBIfam" id="TIGR01167">
    <property type="entry name" value="LPXTG_anchor"/>
    <property type="match status" value="1"/>
</dbReference>
<keyword evidence="1" id="KW-0472">Membrane</keyword>
<dbReference type="InterPro" id="IPR041033">
    <property type="entry name" value="SpaA_PFL_dom_1"/>
</dbReference>
<evidence type="ECO:0000256" key="2">
    <source>
        <dbReference type="SAM" id="SignalP"/>
    </source>
</evidence>
<evidence type="ECO:0000256" key="1">
    <source>
        <dbReference type="SAM" id="Phobius"/>
    </source>
</evidence>
<dbReference type="Gene3D" id="2.60.40.740">
    <property type="match status" value="1"/>
</dbReference>
<reference evidence="5 6" key="1">
    <citation type="submission" date="2020-03" db="EMBL/GenBank/DDBJ databases">
        <title>Genomic Encyclopedia of Type Strains, Phase III (KMG-III): the genomes of soil and plant-associated and newly described type strains.</title>
        <authorList>
            <person name="Whitman W."/>
        </authorList>
    </citation>
    <scope>NUCLEOTIDE SEQUENCE [LARGE SCALE GENOMIC DNA]</scope>
    <source>
        <strain evidence="5 6">CECT 4207</strain>
    </source>
</reference>
<comment type="caution">
    <text evidence="5">The sequence shown here is derived from an EMBL/GenBank/DDBJ whole genome shotgun (WGS) entry which is preliminary data.</text>
</comment>
<evidence type="ECO:0000313" key="5">
    <source>
        <dbReference type="EMBL" id="NIJ00683.1"/>
    </source>
</evidence>
<dbReference type="InterPro" id="IPR048052">
    <property type="entry name" value="FM1-like"/>
</dbReference>
<feature type="chain" id="PRO_5045421501" evidence="2">
    <location>
        <begin position="33"/>
        <end position="506"/>
    </location>
</feature>
<sequence>MSSPILRRLSAALGVLALSTAAAIVAVAPATAVTLPGNIDPAIPRTLTIHKSALGPNNGQQIGTGQEVTVPGTPLSGATFTAALVQGVDLTTPEGWNQVSGITPATAAGRVTVNDTYTATTGTNGVATFTNGTSSLPIGLYLVTETVLPVGATNPSAPFLVTLPFPTGPSGAPANQWIYDVHVYPKNAVTDLTKTRVPAPANSVEARNPDLIRWAINSDIPTLAAGDTLSNFTLTDTLPVELEYLAAGPTGVAPTSVRVANAANITQNFVSGTDYNLAYDTATRNVTATFTPAGLTRLAALPGGDVTLTVLSRAVTIPANGVITNTATAVVNGSTETVTGSTPIGQLTVFAYQSENNVRTPLADAVYQVFLNQNDATLGQNPVFINGIQNWTTGANGTVAIPIITPGNYWVREITPPAGFQLPTPFQVQTQVVAGPSSTTAPVQNYVEFRHDQVPAFALPLTGGDGALWFTVGGIGLLAIALGTGIVATRRRRATAPPSAVAPAKA</sequence>
<gene>
    <name evidence="5" type="ORF">FHR86_000996</name>
</gene>